<feature type="binding site" evidence="6">
    <location>
        <position position="102"/>
    </location>
    <ligand>
        <name>S-adenosyl-L-methionine</name>
        <dbReference type="ChEBI" id="CHEBI:59789"/>
    </ligand>
</feature>
<evidence type="ECO:0000256" key="7">
    <source>
        <dbReference type="SAM" id="MobiDB-lite"/>
    </source>
</evidence>
<comment type="similarity">
    <text evidence="1 6">Belongs to the methyltransferase superfamily. RsmH family.</text>
</comment>
<dbReference type="NCBIfam" id="TIGR00006">
    <property type="entry name" value="16S rRNA (cytosine(1402)-N(4))-methyltransferase RsmH"/>
    <property type="match status" value="1"/>
</dbReference>
<name>A0A410FV34_BIPS1</name>
<evidence type="ECO:0000313" key="8">
    <source>
        <dbReference type="EMBL" id="QAA76975.1"/>
    </source>
</evidence>
<feature type="binding site" evidence="6">
    <location>
        <position position="95"/>
    </location>
    <ligand>
        <name>S-adenosyl-L-methionine</name>
        <dbReference type="ChEBI" id="CHEBI:59789"/>
    </ligand>
</feature>
<dbReference type="GO" id="GO:0071424">
    <property type="term" value="F:rRNA (cytosine-N4-)-methyltransferase activity"/>
    <property type="evidence" value="ECO:0007669"/>
    <property type="project" value="UniProtKB-UniRule"/>
</dbReference>
<dbReference type="HAMAP" id="MF_01007">
    <property type="entry name" value="16SrRNA_methyltr_H"/>
    <property type="match status" value="1"/>
</dbReference>
<dbReference type="InterPro" id="IPR029063">
    <property type="entry name" value="SAM-dependent_MTases_sf"/>
</dbReference>
<comment type="subcellular location">
    <subcellularLocation>
        <location evidence="6">Cytoplasm</location>
    </subcellularLocation>
</comment>
<keyword evidence="2 6" id="KW-0698">rRNA processing</keyword>
<sequence>MHEPVLPTEVVGFLDPGPGKRYVDATVGAGGHTAALLARGAFVVGVDQDPYALALARERLSPFGDRVTLVRGNFRDLRALLAPLGLPALDGILLDLGASSLQFDAPDRGFSFRAEGPLDMRMDPDAPTTAADLVNGLPEPDLARLLWEYGEERYGRRIARAIVRARPLHTTGELASLVSRAYPPGRHRIHPATRTFQALRIAVNDELGALREALPAAVSLLASGGVLCVISFHSLEDRIVKHFLREGALAGRLEVLTKKPITPAEEELARNPRARSAKLRAARVSEVGLPPASCPRS</sequence>
<evidence type="ECO:0000256" key="1">
    <source>
        <dbReference type="ARBA" id="ARBA00010396"/>
    </source>
</evidence>
<dbReference type="GO" id="GO:0070475">
    <property type="term" value="P:rRNA base methylation"/>
    <property type="evidence" value="ECO:0007669"/>
    <property type="project" value="UniProtKB-UniRule"/>
</dbReference>
<dbReference type="KEGG" id="bih:BIP78_1209"/>
<keyword evidence="6" id="KW-0963">Cytoplasm</keyword>
<gene>
    <name evidence="6" type="primary">rsmH</name>
    <name evidence="8" type="ORF">BIP78_1209</name>
</gene>
<evidence type="ECO:0000256" key="6">
    <source>
        <dbReference type="HAMAP-Rule" id="MF_01007"/>
    </source>
</evidence>
<feature type="compositionally biased region" description="Basic residues" evidence="7">
    <location>
        <begin position="272"/>
        <end position="281"/>
    </location>
</feature>
<reference evidence="9" key="1">
    <citation type="submission" date="2018-12" db="EMBL/GenBank/DDBJ databases">
        <title>Complete genome sequence of an uncultured bacterium of the candidate phylum Bipolaricaulota.</title>
        <authorList>
            <person name="Kadnikov V.V."/>
            <person name="Mardanov A.V."/>
            <person name="Beletsky A.V."/>
            <person name="Frank Y.A."/>
            <person name="Karnachuk O.V."/>
            <person name="Ravin N.V."/>
        </authorList>
    </citation>
    <scope>NUCLEOTIDE SEQUENCE [LARGE SCALE GENOMIC DNA]</scope>
</reference>
<evidence type="ECO:0000256" key="3">
    <source>
        <dbReference type="ARBA" id="ARBA00022603"/>
    </source>
</evidence>
<accession>A0A410FV34</accession>
<dbReference type="EMBL" id="CP034928">
    <property type="protein sequence ID" value="QAA76975.1"/>
    <property type="molecule type" value="Genomic_DNA"/>
</dbReference>
<dbReference type="SUPFAM" id="SSF81799">
    <property type="entry name" value="Putative methyltransferase TM0872, insert domain"/>
    <property type="match status" value="1"/>
</dbReference>
<evidence type="ECO:0000256" key="4">
    <source>
        <dbReference type="ARBA" id="ARBA00022679"/>
    </source>
</evidence>
<keyword evidence="5 6" id="KW-0949">S-adenosyl-L-methionine</keyword>
<dbReference type="InterPro" id="IPR023397">
    <property type="entry name" value="SAM-dep_MeTrfase_MraW_recog"/>
</dbReference>
<feature type="binding site" evidence="6">
    <location>
        <position position="74"/>
    </location>
    <ligand>
        <name>S-adenosyl-L-methionine</name>
        <dbReference type="ChEBI" id="CHEBI:59789"/>
    </ligand>
</feature>
<dbReference type="PANTHER" id="PTHR11265:SF0">
    <property type="entry name" value="12S RRNA N4-METHYLCYTIDINE METHYLTRANSFERASE"/>
    <property type="match status" value="1"/>
</dbReference>
<keyword evidence="3 6" id="KW-0489">Methyltransferase</keyword>
<dbReference type="PANTHER" id="PTHR11265">
    <property type="entry name" value="S-ADENOSYL-METHYLTRANSFERASE MRAW"/>
    <property type="match status" value="1"/>
</dbReference>
<evidence type="ECO:0000313" key="9">
    <source>
        <dbReference type="Proteomes" id="UP000287233"/>
    </source>
</evidence>
<dbReference type="GO" id="GO:0005737">
    <property type="term" value="C:cytoplasm"/>
    <property type="evidence" value="ECO:0007669"/>
    <property type="project" value="UniProtKB-SubCell"/>
</dbReference>
<protein>
    <recommendedName>
        <fullName evidence="6">Ribosomal RNA small subunit methyltransferase H</fullName>
        <ecNumber evidence="6">2.1.1.199</ecNumber>
    </recommendedName>
    <alternativeName>
        <fullName evidence="6">16S rRNA m(4)C1402 methyltransferase</fullName>
    </alternativeName>
    <alternativeName>
        <fullName evidence="6">rRNA (cytosine-N(4)-)-methyltransferase RsmH</fullName>
    </alternativeName>
</protein>
<dbReference type="PIRSF" id="PIRSF004486">
    <property type="entry name" value="MraW"/>
    <property type="match status" value="1"/>
</dbReference>
<feature type="binding site" evidence="6">
    <location>
        <begin position="30"/>
        <end position="32"/>
    </location>
    <ligand>
        <name>S-adenosyl-L-methionine</name>
        <dbReference type="ChEBI" id="CHEBI:59789"/>
    </ligand>
</feature>
<dbReference type="InterPro" id="IPR002903">
    <property type="entry name" value="RsmH"/>
</dbReference>
<dbReference type="AlphaFoldDB" id="A0A410FV34"/>
<dbReference type="EC" id="2.1.1.199" evidence="6"/>
<dbReference type="Gene3D" id="3.40.50.150">
    <property type="entry name" value="Vaccinia Virus protein VP39"/>
    <property type="match status" value="1"/>
</dbReference>
<organism evidence="8 9">
    <name type="scientific">Bipolaricaulis sibiricus</name>
    <dbReference type="NCBI Taxonomy" id="2501609"/>
    <lineage>
        <taxon>Bacteria</taxon>
        <taxon>Candidatus Bipolaricaulota</taxon>
        <taxon>Candidatus Bipolaricaulia</taxon>
        <taxon>Candidatus Bipolaricaulales</taxon>
        <taxon>Candidatus Bipolaricaulaceae</taxon>
        <taxon>Candidatus Bipolaricaulis</taxon>
    </lineage>
</organism>
<evidence type="ECO:0000256" key="2">
    <source>
        <dbReference type="ARBA" id="ARBA00022552"/>
    </source>
</evidence>
<comment type="function">
    <text evidence="6">Specifically methylates the N4 position of cytidine in position 1402 (C1402) of 16S rRNA.</text>
</comment>
<feature type="binding site" evidence="6">
    <location>
        <position position="47"/>
    </location>
    <ligand>
        <name>S-adenosyl-L-methionine</name>
        <dbReference type="ChEBI" id="CHEBI:59789"/>
    </ligand>
</feature>
<dbReference type="Gene3D" id="1.10.150.170">
    <property type="entry name" value="Putative methyltransferase TM0872, insert domain"/>
    <property type="match status" value="1"/>
</dbReference>
<dbReference type="Proteomes" id="UP000287233">
    <property type="component" value="Chromosome"/>
</dbReference>
<feature type="region of interest" description="Disordered" evidence="7">
    <location>
        <begin position="266"/>
        <end position="297"/>
    </location>
</feature>
<dbReference type="Pfam" id="PF01795">
    <property type="entry name" value="Methyltransf_5"/>
    <property type="match status" value="1"/>
</dbReference>
<proteinExistence type="inferred from homology"/>
<dbReference type="SUPFAM" id="SSF53335">
    <property type="entry name" value="S-adenosyl-L-methionine-dependent methyltransferases"/>
    <property type="match status" value="1"/>
</dbReference>
<keyword evidence="4 6" id="KW-0808">Transferase</keyword>
<comment type="catalytic activity">
    <reaction evidence="6">
        <text>cytidine(1402) in 16S rRNA + S-adenosyl-L-methionine = N(4)-methylcytidine(1402) in 16S rRNA + S-adenosyl-L-homocysteine + H(+)</text>
        <dbReference type="Rhea" id="RHEA:42928"/>
        <dbReference type="Rhea" id="RHEA-COMP:10286"/>
        <dbReference type="Rhea" id="RHEA-COMP:10287"/>
        <dbReference type="ChEBI" id="CHEBI:15378"/>
        <dbReference type="ChEBI" id="CHEBI:57856"/>
        <dbReference type="ChEBI" id="CHEBI:59789"/>
        <dbReference type="ChEBI" id="CHEBI:74506"/>
        <dbReference type="ChEBI" id="CHEBI:82748"/>
        <dbReference type="EC" id="2.1.1.199"/>
    </reaction>
</comment>
<evidence type="ECO:0000256" key="5">
    <source>
        <dbReference type="ARBA" id="ARBA00022691"/>
    </source>
</evidence>